<dbReference type="AlphaFoldDB" id="A0A915N916"/>
<reference evidence="3" key="1">
    <citation type="submission" date="2022-11" db="UniProtKB">
        <authorList>
            <consortium name="WormBaseParasite"/>
        </authorList>
    </citation>
    <scope>IDENTIFICATION</scope>
</reference>
<dbReference type="Proteomes" id="UP000887561">
    <property type="component" value="Unplaced"/>
</dbReference>
<keyword evidence="2" id="KW-1185">Reference proteome</keyword>
<proteinExistence type="predicted"/>
<protein>
    <submittedName>
        <fullName evidence="3">Uncharacterized protein</fullName>
    </submittedName>
</protein>
<feature type="compositionally biased region" description="Basic and acidic residues" evidence="1">
    <location>
        <begin position="218"/>
        <end position="227"/>
    </location>
</feature>
<evidence type="ECO:0000256" key="1">
    <source>
        <dbReference type="SAM" id="MobiDB-lite"/>
    </source>
</evidence>
<sequence>MTDQKGKDVLVEEEDIVPKTDREKEELEGIKKRILSTIKNRVFYELSGVCEYDNFATSLNNKLMEFVCSFFEKKKEKTPKTPPKKCIPKEYTPEFIFAITVSLPSSDFKDELLDYVKAPFRAHHLFYRGGEIKAELQLLIVNVKTLIAQFGKFDVNHIKTQLESYKEEGKLNDSFIEEFGKLTLENKERGDTIFGSGAASMSEGKESFGIESPPSKFAKSDLVEKVI</sequence>
<feature type="region of interest" description="Disordered" evidence="1">
    <location>
        <begin position="198"/>
        <end position="227"/>
    </location>
</feature>
<organism evidence="2 3">
    <name type="scientific">Meloidogyne javanica</name>
    <name type="common">Root-knot nematode worm</name>
    <dbReference type="NCBI Taxonomy" id="6303"/>
    <lineage>
        <taxon>Eukaryota</taxon>
        <taxon>Metazoa</taxon>
        <taxon>Ecdysozoa</taxon>
        <taxon>Nematoda</taxon>
        <taxon>Chromadorea</taxon>
        <taxon>Rhabditida</taxon>
        <taxon>Tylenchina</taxon>
        <taxon>Tylenchomorpha</taxon>
        <taxon>Tylenchoidea</taxon>
        <taxon>Meloidogynidae</taxon>
        <taxon>Meloidogyninae</taxon>
        <taxon>Meloidogyne</taxon>
        <taxon>Meloidogyne incognita group</taxon>
    </lineage>
</organism>
<evidence type="ECO:0000313" key="3">
    <source>
        <dbReference type="WBParaSite" id="scaffold8039_cov210.g12672"/>
    </source>
</evidence>
<name>A0A915N916_MELJA</name>
<accession>A0A915N916</accession>
<dbReference type="WBParaSite" id="scaffold8039_cov210.g12672">
    <property type="protein sequence ID" value="scaffold8039_cov210.g12672"/>
    <property type="gene ID" value="scaffold8039_cov210.g12672"/>
</dbReference>
<evidence type="ECO:0000313" key="2">
    <source>
        <dbReference type="Proteomes" id="UP000887561"/>
    </source>
</evidence>